<evidence type="ECO:0000313" key="9">
    <source>
        <dbReference type="EMBL" id="RAN62967.1"/>
    </source>
</evidence>
<organism evidence="8 10">
    <name type="scientific">Dolosigranulum pigrum</name>
    <dbReference type="NCBI Taxonomy" id="29394"/>
    <lineage>
        <taxon>Bacteria</taxon>
        <taxon>Bacillati</taxon>
        <taxon>Bacillota</taxon>
        <taxon>Bacilli</taxon>
        <taxon>Lactobacillales</taxon>
        <taxon>Carnobacteriaceae</taxon>
        <taxon>Dolosigranulum</taxon>
    </lineage>
</organism>
<dbReference type="GO" id="GO:0005576">
    <property type="term" value="C:extracellular region"/>
    <property type="evidence" value="ECO:0007669"/>
    <property type="project" value="InterPro"/>
</dbReference>
<sequence>MQEKRQQLVQVVSDTELEVLIGGKGPGLVKTF</sequence>
<comment type="caution">
    <text evidence="8">The sequence shown here is derived from an EMBL/GenBank/DDBJ whole genome shotgun (WGS) entry which is preliminary data.</text>
</comment>
<evidence type="ECO:0000256" key="5">
    <source>
        <dbReference type="ARBA" id="ARBA00023022"/>
    </source>
</evidence>
<reference evidence="9 11" key="2">
    <citation type="submission" date="2017-03" db="EMBL/GenBank/DDBJ databases">
        <title>wgs assembly of Dolosigranulum pigrum KPL CDC strains.</title>
        <authorList>
            <person name="Brugger S.D."/>
            <person name="Pettigrew M."/>
            <person name="Kong Y."/>
            <person name="Lemon K.P."/>
        </authorList>
    </citation>
    <scope>NUCLEOTIDE SEQUENCE [LARGE SCALE GENOMIC DNA]</scope>
    <source>
        <strain evidence="9 11">KPL1931_CDC4294-98</strain>
    </source>
</reference>
<keyword evidence="2 7" id="KW-0929">Antimicrobial</keyword>
<dbReference type="GO" id="GO:0031640">
    <property type="term" value="P:killing of cells of another organism"/>
    <property type="evidence" value="ECO:0007669"/>
    <property type="project" value="UniProtKB-UniRule"/>
</dbReference>
<evidence type="ECO:0000256" key="4">
    <source>
        <dbReference type="ARBA" id="ARBA00022789"/>
    </source>
</evidence>
<comment type="function">
    <text evidence="7">Lanthionine-containing peptide antibiotic (lantibiotic) active on Gram-positive bacteria. The bactericidal activity of lantibiotics is based on depolarization of energized bacterial cytoplasmic membranes, initiated by the formation of aqueous transmembrane pores.</text>
</comment>
<comment type="PTM">
    <text evidence="7">Maturation of lantibiotics involves the enzymatic conversion of Thr, and Ser into dehydrated AA and the formation of thioether bonds with cysteine. This is followed by membrane translocation and cleavage of the modified precursor.</text>
</comment>
<evidence type="ECO:0000313" key="11">
    <source>
        <dbReference type="Proteomes" id="UP000249099"/>
    </source>
</evidence>
<dbReference type="EMBL" id="NAQV01000019">
    <property type="protein sequence ID" value="RAN62967.1"/>
    <property type="molecule type" value="Genomic_DNA"/>
</dbReference>
<reference evidence="8 10" key="1">
    <citation type="submission" date="2017-01" db="EMBL/GenBank/DDBJ databases">
        <title>Complete Genome Sequence of Dolosigranulum pigrum isolated from a Patient with interstitial lung disease.</title>
        <authorList>
            <person name="Mukhopadhyay R."/>
            <person name="Joaquin J."/>
            <person name="Hogue R."/>
            <person name="Fitzgerald S."/>
            <person name="Jospin G."/>
            <person name="Eisen J.A."/>
            <person name="Chaturvedi V."/>
        </authorList>
    </citation>
    <scope>NUCLEOTIDE SEQUENCE [LARGE SCALE GENOMIC DNA]</scope>
    <source>
        <strain evidence="8 10">15S00348</strain>
    </source>
</reference>
<keyword evidence="3" id="KW-0883">Thioether bond</keyword>
<name>A0A1S8KR20_9LACT</name>
<evidence type="ECO:0000313" key="8">
    <source>
        <dbReference type="EMBL" id="OOL81991.1"/>
    </source>
</evidence>
<dbReference type="AlphaFoldDB" id="A0A1S8KR20"/>
<keyword evidence="6 7" id="KW-0078">Bacteriocin</keyword>
<dbReference type="GO" id="GO:0042742">
    <property type="term" value="P:defense response to bacterium"/>
    <property type="evidence" value="ECO:0007669"/>
    <property type="project" value="UniProtKB-UniRule"/>
</dbReference>
<evidence type="ECO:0000256" key="2">
    <source>
        <dbReference type="ARBA" id="ARBA00022529"/>
    </source>
</evidence>
<dbReference type="GO" id="GO:0005102">
    <property type="term" value="F:signaling receptor binding"/>
    <property type="evidence" value="ECO:0007669"/>
    <property type="project" value="UniProtKB-KW"/>
</dbReference>
<evidence type="ECO:0000256" key="6">
    <source>
        <dbReference type="ARBA" id="ARBA00023048"/>
    </source>
</evidence>
<evidence type="ECO:0000256" key="3">
    <source>
        <dbReference type="ARBA" id="ARBA00022784"/>
    </source>
</evidence>
<dbReference type="InterPro" id="IPR007682">
    <property type="entry name" value="Lantibiotic_typ-A_Lactobact"/>
</dbReference>
<protein>
    <recommendedName>
        <fullName evidence="7">Lantibiotic</fullName>
    </recommendedName>
</protein>
<evidence type="ECO:0000256" key="7">
    <source>
        <dbReference type="RuleBase" id="RU362078"/>
    </source>
</evidence>
<evidence type="ECO:0000256" key="1">
    <source>
        <dbReference type="ARBA" id="ARBA00009379"/>
    </source>
</evidence>
<keyword evidence="5 7" id="KW-0044">Antibiotic</keyword>
<dbReference type="Proteomes" id="UP000249099">
    <property type="component" value="Unassembled WGS sequence"/>
</dbReference>
<evidence type="ECO:0000313" key="10">
    <source>
        <dbReference type="Proteomes" id="UP000190409"/>
    </source>
</evidence>
<keyword evidence="4 7" id="KW-0425">Lantibiotic</keyword>
<dbReference type="Pfam" id="PF04604">
    <property type="entry name" value="L_biotic_typeA"/>
    <property type="match status" value="1"/>
</dbReference>
<dbReference type="RefSeq" id="WP_077863343.1">
    <property type="nucleotide sequence ID" value="NZ_CP040408.1"/>
</dbReference>
<comment type="similarity">
    <text evidence="1 7">Belongs to the type A lantibiotic family.</text>
</comment>
<accession>A0A1S8KR20</accession>
<dbReference type="Proteomes" id="UP000190409">
    <property type="component" value="Unassembled WGS sequence"/>
</dbReference>
<gene>
    <name evidence="9" type="ORF">B8A44_06705</name>
    <name evidence="8" type="ORF">BWX42_02050</name>
</gene>
<dbReference type="EMBL" id="MUYF01000003">
    <property type="protein sequence ID" value="OOL81991.1"/>
    <property type="molecule type" value="Genomic_DNA"/>
</dbReference>
<proteinExistence type="inferred from homology"/>